<gene>
    <name evidence="2" type="ORF">DFR61_1309</name>
    <name evidence="1" type="ORF">NCTC10597_00894</name>
</gene>
<dbReference type="EMBL" id="SNZG01000030">
    <property type="protein sequence ID" value="TDR35514.1"/>
    <property type="molecule type" value="Genomic_DNA"/>
</dbReference>
<sequence>MQYTKNLNLKKPDQNDYVNIADINENMDVLDESVQKKYEKPTTGISKTDLSQPVQDSLQKADNAATQTELTKTNEAVATHMAEDATNAKKGHVQLVDNVDGNSASLVPTQNAVKIGIRKGLEQIDYRVTKSGKDTNGVFTSVEYRRKSDNTLAVKSVLSGGSSPKYTTRTLTYYGVDGITVEDTTTRTLSYDADGDLISEV</sequence>
<proteinExistence type="predicted"/>
<name>A0A8B4Q943_9BACL</name>
<dbReference type="Proteomes" id="UP000254330">
    <property type="component" value="Unassembled WGS sequence"/>
</dbReference>
<organism evidence="1 3">
    <name type="scientific">Kurthia zopfii</name>
    <dbReference type="NCBI Taxonomy" id="1650"/>
    <lineage>
        <taxon>Bacteria</taxon>
        <taxon>Bacillati</taxon>
        <taxon>Bacillota</taxon>
        <taxon>Bacilli</taxon>
        <taxon>Bacillales</taxon>
        <taxon>Caryophanaceae</taxon>
        <taxon>Kurthia</taxon>
    </lineage>
</organism>
<accession>A0A8B4Q943</accession>
<comment type="caution">
    <text evidence="1">The sequence shown here is derived from an EMBL/GenBank/DDBJ whole genome shotgun (WGS) entry which is preliminary data.</text>
</comment>
<dbReference type="EMBL" id="UGNP01000001">
    <property type="protein sequence ID" value="STX09224.1"/>
    <property type="molecule type" value="Genomic_DNA"/>
</dbReference>
<protein>
    <submittedName>
        <fullName evidence="2">Tail fiber-like repeat protein</fullName>
    </submittedName>
</protein>
<evidence type="ECO:0000313" key="4">
    <source>
        <dbReference type="Proteomes" id="UP000294641"/>
    </source>
</evidence>
<dbReference type="RefSeq" id="WP_109348722.1">
    <property type="nucleotide sequence ID" value="NZ_BJUE01000007.1"/>
</dbReference>
<dbReference type="OrthoDB" id="9795386at2"/>
<reference evidence="2 4" key="2">
    <citation type="submission" date="2019-03" db="EMBL/GenBank/DDBJ databases">
        <title>Genomic Encyclopedia of Type Strains, Phase IV (KMG-IV): sequencing the most valuable type-strain genomes for metagenomic binning, comparative biology and taxonomic classification.</title>
        <authorList>
            <person name="Goeker M."/>
        </authorList>
    </citation>
    <scope>NUCLEOTIDE SEQUENCE [LARGE SCALE GENOMIC DNA]</scope>
    <source>
        <strain evidence="2 4">DSM 20580</strain>
    </source>
</reference>
<evidence type="ECO:0000313" key="3">
    <source>
        <dbReference type="Proteomes" id="UP000254330"/>
    </source>
</evidence>
<dbReference type="AlphaFoldDB" id="A0A8B4Q943"/>
<evidence type="ECO:0000313" key="1">
    <source>
        <dbReference type="EMBL" id="STX09224.1"/>
    </source>
</evidence>
<keyword evidence="4" id="KW-1185">Reference proteome</keyword>
<dbReference type="Proteomes" id="UP000294641">
    <property type="component" value="Unassembled WGS sequence"/>
</dbReference>
<reference evidence="1 3" key="1">
    <citation type="submission" date="2018-06" db="EMBL/GenBank/DDBJ databases">
        <authorList>
            <consortium name="Pathogen Informatics"/>
            <person name="Doyle S."/>
        </authorList>
    </citation>
    <scope>NUCLEOTIDE SEQUENCE [LARGE SCALE GENOMIC DNA]</scope>
    <source>
        <strain evidence="1 3">NCTC10597</strain>
    </source>
</reference>
<evidence type="ECO:0000313" key="2">
    <source>
        <dbReference type="EMBL" id="TDR35514.1"/>
    </source>
</evidence>